<keyword evidence="5" id="KW-0349">Heme</keyword>
<reference evidence="7 8" key="1">
    <citation type="submission" date="2024-02" db="EMBL/GenBank/DDBJ databases">
        <title>De novo assembly and annotation of 12 fungi associated with fruit tree decline syndrome in Ontario, Canada.</title>
        <authorList>
            <person name="Sulman M."/>
            <person name="Ellouze W."/>
            <person name="Ilyukhin E."/>
        </authorList>
    </citation>
    <scope>NUCLEOTIDE SEQUENCE [LARGE SCALE GENOMIC DNA]</scope>
    <source>
        <strain evidence="7 8">FDS-637</strain>
    </source>
</reference>
<evidence type="ECO:0000256" key="6">
    <source>
        <dbReference type="SAM" id="Phobius"/>
    </source>
</evidence>
<dbReference type="PROSITE" id="PS00086">
    <property type="entry name" value="CYTOCHROME_P450"/>
    <property type="match status" value="1"/>
</dbReference>
<sequence>MHSSILSAIQSAKPQDAISLGTTLFLLTLTAITYLLVTCTYNIFFHPLRNIPGPFLARISRLWSRIGNLHGTKSHRIHAAHQTHGGVVRIGPNELSFASPAATKQIYASSDAAAAAVFAKEASFYRAKRIYHSDHLFSFRDAAAHRQRRKLLQRGFSHATMLEFEPHVAAKIAAMLDHWSRMEVVVDAVPWAHWLGFDVVYHLMFDADPGCVARRRSRDKELVPRALERWGPYVPGRVGGYFRDVRAWKAYCVVVVRRCRAEGTRTPFLRHVLGGKSDAFMGRELSDGEVAEECMGGLFGGSGTTANTFVYVLWAVLRRLAVMARLRDELEAAFADGGRRLVPPAVECAKLPYLQAVVNETLRCYPTIIATKPRKALRDTVVAGVSVPKGTIVGSQNYTVLRDPTAFPNPDNSFPERWLKEGGDELRREAFTPFSVGPRACIGINLAKMELNKLVAAFFLRFNAEVDESMREEDMRMYDLFSAGPSGGKLLIRLAERK</sequence>
<dbReference type="InterPro" id="IPR017972">
    <property type="entry name" value="Cyt_P450_CS"/>
</dbReference>
<name>A0ABR3BYH3_9PEZI</name>
<evidence type="ECO:0008006" key="9">
    <source>
        <dbReference type="Google" id="ProtNLM"/>
    </source>
</evidence>
<dbReference type="SUPFAM" id="SSF48264">
    <property type="entry name" value="Cytochrome P450"/>
    <property type="match status" value="1"/>
</dbReference>
<evidence type="ECO:0000313" key="7">
    <source>
        <dbReference type="EMBL" id="KAL0253454.1"/>
    </source>
</evidence>
<protein>
    <recommendedName>
        <fullName evidence="9">Cytochrome P450</fullName>
    </recommendedName>
</protein>
<comment type="caution">
    <text evidence="7">The sequence shown here is derived from an EMBL/GenBank/DDBJ whole genome shotgun (WGS) entry which is preliminary data.</text>
</comment>
<evidence type="ECO:0000256" key="3">
    <source>
        <dbReference type="ARBA" id="ARBA00022723"/>
    </source>
</evidence>
<dbReference type="PRINTS" id="PR00463">
    <property type="entry name" value="EP450I"/>
</dbReference>
<dbReference type="InterPro" id="IPR001128">
    <property type="entry name" value="Cyt_P450"/>
</dbReference>
<comment type="cofactor">
    <cofactor evidence="1">
        <name>heme</name>
        <dbReference type="ChEBI" id="CHEBI:30413"/>
    </cofactor>
</comment>
<feature type="transmembrane region" description="Helical" evidence="6">
    <location>
        <begin position="20"/>
        <end position="44"/>
    </location>
</feature>
<comment type="similarity">
    <text evidence="2 5">Belongs to the cytochrome P450 family.</text>
</comment>
<organism evidence="7 8">
    <name type="scientific">Diplodia seriata</name>
    <dbReference type="NCBI Taxonomy" id="420778"/>
    <lineage>
        <taxon>Eukaryota</taxon>
        <taxon>Fungi</taxon>
        <taxon>Dikarya</taxon>
        <taxon>Ascomycota</taxon>
        <taxon>Pezizomycotina</taxon>
        <taxon>Dothideomycetes</taxon>
        <taxon>Dothideomycetes incertae sedis</taxon>
        <taxon>Botryosphaeriales</taxon>
        <taxon>Botryosphaeriaceae</taxon>
        <taxon>Diplodia</taxon>
    </lineage>
</organism>
<keyword evidence="5" id="KW-0560">Oxidoreductase</keyword>
<dbReference type="InterPro" id="IPR050121">
    <property type="entry name" value="Cytochrome_P450_monoxygenase"/>
</dbReference>
<dbReference type="PANTHER" id="PTHR24305">
    <property type="entry name" value="CYTOCHROME P450"/>
    <property type="match status" value="1"/>
</dbReference>
<evidence type="ECO:0000256" key="1">
    <source>
        <dbReference type="ARBA" id="ARBA00001971"/>
    </source>
</evidence>
<proteinExistence type="inferred from homology"/>
<dbReference type="RefSeq" id="XP_066628098.1">
    <property type="nucleotide sequence ID" value="XM_066781815.1"/>
</dbReference>
<keyword evidence="6" id="KW-1133">Transmembrane helix</keyword>
<keyword evidence="6" id="KW-0812">Transmembrane</keyword>
<evidence type="ECO:0000256" key="5">
    <source>
        <dbReference type="RuleBase" id="RU000461"/>
    </source>
</evidence>
<dbReference type="GeneID" id="92014518"/>
<dbReference type="EMBL" id="JAJVCZ030000012">
    <property type="protein sequence ID" value="KAL0253454.1"/>
    <property type="molecule type" value="Genomic_DNA"/>
</dbReference>
<dbReference type="InterPro" id="IPR036396">
    <property type="entry name" value="Cyt_P450_sf"/>
</dbReference>
<evidence type="ECO:0000256" key="2">
    <source>
        <dbReference type="ARBA" id="ARBA00010617"/>
    </source>
</evidence>
<dbReference type="InterPro" id="IPR002401">
    <property type="entry name" value="Cyt_P450_E_grp-I"/>
</dbReference>
<dbReference type="PRINTS" id="PR00385">
    <property type="entry name" value="P450"/>
</dbReference>
<dbReference type="Pfam" id="PF00067">
    <property type="entry name" value="p450"/>
    <property type="match status" value="1"/>
</dbReference>
<keyword evidence="5" id="KW-0503">Monooxygenase</keyword>
<evidence type="ECO:0000313" key="8">
    <source>
        <dbReference type="Proteomes" id="UP001430584"/>
    </source>
</evidence>
<evidence type="ECO:0000256" key="4">
    <source>
        <dbReference type="ARBA" id="ARBA00023004"/>
    </source>
</evidence>
<keyword evidence="3 5" id="KW-0479">Metal-binding</keyword>
<accession>A0ABR3BYH3</accession>
<keyword evidence="6" id="KW-0472">Membrane</keyword>
<keyword evidence="8" id="KW-1185">Reference proteome</keyword>
<dbReference type="Proteomes" id="UP001430584">
    <property type="component" value="Unassembled WGS sequence"/>
</dbReference>
<dbReference type="Gene3D" id="1.10.630.10">
    <property type="entry name" value="Cytochrome P450"/>
    <property type="match status" value="1"/>
</dbReference>
<gene>
    <name evidence="7" type="ORF">SLS55_010433</name>
</gene>
<keyword evidence="4 5" id="KW-0408">Iron</keyword>
<dbReference type="PANTHER" id="PTHR24305:SF166">
    <property type="entry name" value="CYTOCHROME P450 12A4, MITOCHONDRIAL-RELATED"/>
    <property type="match status" value="1"/>
</dbReference>